<dbReference type="RefSeq" id="WP_422919123.1">
    <property type="nucleotide sequence ID" value="NZ_JAMZEJ010000003.1"/>
</dbReference>
<evidence type="ECO:0000256" key="2">
    <source>
        <dbReference type="ARBA" id="ARBA00022597"/>
    </source>
</evidence>
<dbReference type="Pfam" id="PF00005">
    <property type="entry name" value="ABC_tran"/>
    <property type="match status" value="2"/>
</dbReference>
<feature type="domain" description="ABC transporter" evidence="6">
    <location>
        <begin position="14"/>
        <end position="250"/>
    </location>
</feature>
<dbReference type="SMART" id="SM00382">
    <property type="entry name" value="AAA"/>
    <property type="match status" value="1"/>
</dbReference>
<dbReference type="InterPro" id="IPR003439">
    <property type="entry name" value="ABC_transporter-like_ATP-bd"/>
</dbReference>
<name>A0ABT1VVM5_9PROT</name>
<dbReference type="CDD" id="cd03216">
    <property type="entry name" value="ABC_Carb_Monos_I"/>
    <property type="match status" value="1"/>
</dbReference>
<comment type="caution">
    <text evidence="7">The sequence shown here is derived from an EMBL/GenBank/DDBJ whole genome shotgun (WGS) entry which is preliminary data.</text>
</comment>
<dbReference type="InterPro" id="IPR017871">
    <property type="entry name" value="ABC_transporter-like_CS"/>
</dbReference>
<evidence type="ECO:0000256" key="4">
    <source>
        <dbReference type="ARBA" id="ARBA00022741"/>
    </source>
</evidence>
<dbReference type="InterPro" id="IPR003593">
    <property type="entry name" value="AAA+_ATPase"/>
</dbReference>
<dbReference type="PANTHER" id="PTHR43790">
    <property type="entry name" value="CARBOHYDRATE TRANSPORT ATP-BINDING PROTEIN MG119-RELATED"/>
    <property type="match status" value="1"/>
</dbReference>
<dbReference type="PANTHER" id="PTHR43790:SF9">
    <property type="entry name" value="GALACTOFURANOSE TRANSPORTER ATP-BINDING PROTEIN YTFR"/>
    <property type="match status" value="1"/>
</dbReference>
<dbReference type="SUPFAM" id="SSF52540">
    <property type="entry name" value="P-loop containing nucleoside triphosphate hydrolases"/>
    <property type="match status" value="2"/>
</dbReference>
<dbReference type="PROSITE" id="PS00211">
    <property type="entry name" value="ABC_TRANSPORTER_1"/>
    <property type="match status" value="1"/>
</dbReference>
<evidence type="ECO:0000259" key="6">
    <source>
        <dbReference type="PROSITE" id="PS50893"/>
    </source>
</evidence>
<keyword evidence="5 7" id="KW-0067">ATP-binding</keyword>
<dbReference type="PROSITE" id="PS50893">
    <property type="entry name" value="ABC_TRANSPORTER_2"/>
    <property type="match status" value="2"/>
</dbReference>
<dbReference type="GO" id="GO:0005524">
    <property type="term" value="F:ATP binding"/>
    <property type="evidence" value="ECO:0007669"/>
    <property type="project" value="UniProtKB-KW"/>
</dbReference>
<keyword evidence="4" id="KW-0547">Nucleotide-binding</keyword>
<sequence length="518" mass="56221">MSDATTAVDARPLLELQGVVKRFGPVTALADGTLCCRPGSIHAVMGENGAGKSTLIKIMAGVLSPTEGIMRLDGREIAFSSPAEAQRHGVVCVFQELSLMPDLSVADNIGITAPPRRWGLIDRGAQLAEARRLLRLVGCDDIDGRERVRDLPLSRRQMVEIAKALGRKPRLLILDEATSALTADDVGRVVALLKRLRAEGMCILYISHRMHEIRELADECSVFANGRHVASFPFGSRTEDEIVRMMIGRPLSQMYPPKPPAPRVAPAPLLEARRLGWENRLRDVSLGVAAGEIVGLGGLDGQGQREFLLALFGCLSGVTGEIVMDGSPVSPRGPRTAKADPMRLALVPEDRKTEGLMLPMTVAENLSAATLSRWRRGPLIDNRRERQAIEEMQRRMQIKAVLDLPVATLSGGNQQKVAIGKWLMLGPRVLLLCDPTRGIDVGTKQEIYRLLRELADAGTAVLLYTTDYDELIGLCDRVAIFRDGHVVRTLEGDGITEEAILSGALAMGGADHGTERAA</sequence>
<keyword evidence="2" id="KW-0762">Sugar transport</keyword>
<organism evidence="7 8">
    <name type="scientific">Rhizosaccharibacter radicis</name>
    <dbReference type="NCBI Taxonomy" id="2782605"/>
    <lineage>
        <taxon>Bacteria</taxon>
        <taxon>Pseudomonadati</taxon>
        <taxon>Pseudomonadota</taxon>
        <taxon>Alphaproteobacteria</taxon>
        <taxon>Acetobacterales</taxon>
        <taxon>Acetobacteraceae</taxon>
        <taxon>Rhizosaccharibacter</taxon>
    </lineage>
</organism>
<dbReference type="Gene3D" id="3.40.50.300">
    <property type="entry name" value="P-loop containing nucleotide triphosphate hydrolases"/>
    <property type="match status" value="2"/>
</dbReference>
<evidence type="ECO:0000313" key="8">
    <source>
        <dbReference type="Proteomes" id="UP001524547"/>
    </source>
</evidence>
<reference evidence="7 8" key="1">
    <citation type="submission" date="2022-06" db="EMBL/GenBank/DDBJ databases">
        <title>Rhizosaccharibacter gen. nov. sp. nov. KSS12, endophytic bacteria isolated from sugarcane.</title>
        <authorList>
            <person name="Pitiwittayakul N."/>
        </authorList>
    </citation>
    <scope>NUCLEOTIDE SEQUENCE [LARGE SCALE GENOMIC DNA]</scope>
    <source>
        <strain evidence="7 8">KSS12</strain>
    </source>
</reference>
<evidence type="ECO:0000256" key="3">
    <source>
        <dbReference type="ARBA" id="ARBA00022737"/>
    </source>
</evidence>
<dbReference type="Proteomes" id="UP001524547">
    <property type="component" value="Unassembled WGS sequence"/>
</dbReference>
<keyword evidence="8" id="KW-1185">Reference proteome</keyword>
<proteinExistence type="predicted"/>
<dbReference type="EMBL" id="JAMZEJ010000003">
    <property type="protein sequence ID" value="MCQ8240397.1"/>
    <property type="molecule type" value="Genomic_DNA"/>
</dbReference>
<evidence type="ECO:0000313" key="7">
    <source>
        <dbReference type="EMBL" id="MCQ8240397.1"/>
    </source>
</evidence>
<dbReference type="CDD" id="cd03215">
    <property type="entry name" value="ABC_Carb_Monos_II"/>
    <property type="match status" value="1"/>
</dbReference>
<evidence type="ECO:0000256" key="1">
    <source>
        <dbReference type="ARBA" id="ARBA00022448"/>
    </source>
</evidence>
<feature type="domain" description="ABC transporter" evidence="6">
    <location>
        <begin position="264"/>
        <end position="508"/>
    </location>
</feature>
<dbReference type="InterPro" id="IPR050107">
    <property type="entry name" value="ABC_carbohydrate_import_ATPase"/>
</dbReference>
<keyword evidence="1" id="KW-0813">Transport</keyword>
<accession>A0ABT1VVM5</accession>
<keyword evidence="3" id="KW-0677">Repeat</keyword>
<evidence type="ECO:0000256" key="5">
    <source>
        <dbReference type="ARBA" id="ARBA00022840"/>
    </source>
</evidence>
<dbReference type="InterPro" id="IPR027417">
    <property type="entry name" value="P-loop_NTPase"/>
</dbReference>
<gene>
    <name evidence="7" type="ORF">NFI88_06010</name>
</gene>
<protein>
    <submittedName>
        <fullName evidence="7">Sugar ABC transporter ATP-binding protein</fullName>
    </submittedName>
</protein>